<dbReference type="Gene3D" id="6.20.80.10">
    <property type="match status" value="1"/>
</dbReference>
<dbReference type="Proteomes" id="UP000241856">
    <property type="component" value="Segment"/>
</dbReference>
<feature type="compositionally biased region" description="Low complexity" evidence="4">
    <location>
        <begin position="148"/>
        <end position="175"/>
    </location>
</feature>
<feature type="region of interest" description="Disordered" evidence="4">
    <location>
        <begin position="215"/>
        <end position="290"/>
    </location>
</feature>
<dbReference type="GO" id="GO:0098015">
    <property type="term" value="C:virus tail"/>
    <property type="evidence" value="ECO:0007669"/>
    <property type="project" value="UniProtKB-KW"/>
</dbReference>
<feature type="compositionally biased region" description="Low complexity" evidence="4">
    <location>
        <begin position="243"/>
        <end position="263"/>
    </location>
</feature>
<evidence type="ECO:0000313" key="7">
    <source>
        <dbReference type="Proteomes" id="UP000241856"/>
    </source>
</evidence>
<keyword evidence="2" id="KW-1227">Viral tail protein</keyword>
<feature type="region of interest" description="Disordered" evidence="4">
    <location>
        <begin position="139"/>
        <end position="192"/>
    </location>
</feature>
<evidence type="ECO:0000313" key="6">
    <source>
        <dbReference type="EMBL" id="AUV57195.1"/>
    </source>
</evidence>
<evidence type="ECO:0000256" key="2">
    <source>
        <dbReference type="ARBA" id="ARBA00022732"/>
    </source>
</evidence>
<keyword evidence="2" id="KW-0946">Virion</keyword>
<gene>
    <name evidence="6" type="ORF">Ec81</name>
</gene>
<dbReference type="OrthoDB" id="16306at10239"/>
<keyword evidence="3" id="KW-0175">Coiled coil</keyword>
<feature type="compositionally biased region" description="Polar residues" evidence="4">
    <location>
        <begin position="176"/>
        <end position="192"/>
    </location>
</feature>
<feature type="coiled-coil region" evidence="3">
    <location>
        <begin position="791"/>
        <end position="818"/>
    </location>
</feature>
<reference evidence="6 7" key="1">
    <citation type="submission" date="2017-12" db="EMBL/GenBank/DDBJ databases">
        <title>Genomic analysis of a novel phage Ec_L1 lytic to Enterobacter cloacae.</title>
        <authorList>
            <person name="Li Z."/>
            <person name="Ren H."/>
            <person name="Xu Y."/>
        </authorList>
    </citation>
    <scope>NUCLEOTIDE SEQUENCE [LARGE SCALE GENOMIC DNA]</scope>
</reference>
<dbReference type="EMBL" id="MG732930">
    <property type="protein sequence ID" value="AUV57195.1"/>
    <property type="molecule type" value="Genomic_DNA"/>
</dbReference>
<evidence type="ECO:0000256" key="4">
    <source>
        <dbReference type="SAM" id="MobiDB-lite"/>
    </source>
</evidence>
<evidence type="ECO:0000259" key="5">
    <source>
        <dbReference type="PROSITE" id="PS51688"/>
    </source>
</evidence>
<evidence type="ECO:0000256" key="3">
    <source>
        <dbReference type="SAM" id="Coils"/>
    </source>
</evidence>
<feature type="compositionally biased region" description="Low complexity" evidence="4">
    <location>
        <begin position="271"/>
        <end position="282"/>
    </location>
</feature>
<feature type="domain" description="Peptidase S74" evidence="5">
    <location>
        <begin position="709"/>
        <end position="812"/>
    </location>
</feature>
<comment type="subcellular location">
    <subcellularLocation>
        <location evidence="1">Virion</location>
    </subcellularLocation>
</comment>
<feature type="compositionally biased region" description="Low complexity" evidence="4">
    <location>
        <begin position="215"/>
        <end position="233"/>
    </location>
</feature>
<evidence type="ECO:0000256" key="1">
    <source>
        <dbReference type="ARBA" id="ARBA00004328"/>
    </source>
</evidence>
<dbReference type="InterPro" id="IPR030392">
    <property type="entry name" value="S74_ICA"/>
</dbReference>
<name>A0A2P0WA12_9CAUD</name>
<protein>
    <submittedName>
        <fullName evidence="6">Tail fiber protein</fullName>
    </submittedName>
</protein>
<dbReference type="PROSITE" id="PS51688">
    <property type="entry name" value="ICA"/>
    <property type="match status" value="1"/>
</dbReference>
<organism evidence="6 7">
    <name type="scientific">Enterobacter phage Ec_L1</name>
    <dbReference type="NCBI Taxonomy" id="2070180"/>
    <lineage>
        <taxon>Viruses</taxon>
        <taxon>Duplodnaviria</taxon>
        <taxon>Heunggongvirae</taxon>
        <taxon>Uroviricota</taxon>
        <taxon>Caudoviricetes</taxon>
        <taxon>Drexlerviridae</taxon>
        <taxon>Eclunavirus</taxon>
        <taxon>Eclunavirus EcL1</taxon>
    </lineage>
</organism>
<sequence length="818" mass="86603">MAIYRKGEASLAADGTVTGYGTTWKDQLALIRIGATVVFLSGNEIGAIGTISAIVSDTQIQTIQTDGATVSRGKYFILLHDSLTVDGLAQNVAETLRYYQSSETEIAEAMDYFKTFDWEKFEAIAKGVKTNAEAAKVSETNAKASETNAKQSESAASSSKNAAAASQAAAKTSETNAKTSETNAKASENAANGSKVAAAGSATAADNSAKAAASSQAAAKTSETNSKSSETNAKSSENAALQSKNAAAGSATAAKTSETNAKSSETKAKTSETNSKTSETNAKNSEINAENWAKSVNPANLAQLDAENTFQKKQTFNNTIQLASSYAIPMVIQSANPTIRFNETDKPSGAPDYALVFDGGNFRIQKEDGGGENILSYDRISNTVTLSKGGFADKAGTRNNLDLGTGNTPEFGGLYLTGGSLEVRRYSDDSAPSGSLVARRARANGTTIVSSEMRANPNGSVEWIKRDAGGTPRSISLSENNEVVFNGLVLAPPNIEIGKANSAGTSYIDLHYDGTKNYDYSARISCDGMNREQSGYGNLRFNAGFMSFSAPGGHRFDYQTTFINDGAPIVSQARSNGQSSYLLFKDGASNYGYVGFPSAASKDITLYNYTTDKGIKVSDKFYADNMDAQIGGNIMCYGSSVYVRGGSGASNTHLWLANNAGRNRAVFFANDNFSWNIRADNGASGASGQALSFNGSTGEARATTFTNTSDERAKFWIKPVTSALDKICSLRGVTYSMHPTLQSTVRNAGVIAQDVRKVLPEAVKEGNHKDVLDKNCQVVENPLSLDYNALAALYVEAIKELKTEIDALKEEVKALKGE</sequence>
<proteinExistence type="predicted"/>
<accession>A0A2P0WA12</accession>
<dbReference type="Pfam" id="PF13884">
    <property type="entry name" value="Peptidase_S74"/>
    <property type="match status" value="1"/>
</dbReference>
<keyword evidence="7" id="KW-1185">Reference proteome</keyword>